<reference evidence="1 2" key="1">
    <citation type="submission" date="2016-08" db="EMBL/GenBank/DDBJ databases">
        <authorList>
            <person name="Seilhamer J.J."/>
        </authorList>
    </citation>
    <scope>NUCLEOTIDE SEQUENCE [LARGE SCALE GENOMIC DNA]</scope>
    <source>
        <strain evidence="1 2">KH-21-114</strain>
    </source>
</reference>
<name>A0A2S3XAQ7_PSEPU</name>
<organism evidence="1 2">
    <name type="scientific">Pseudomonas putida</name>
    <name type="common">Arthrobacter siderocapsulatus</name>
    <dbReference type="NCBI Taxonomy" id="303"/>
    <lineage>
        <taxon>Bacteria</taxon>
        <taxon>Pseudomonadati</taxon>
        <taxon>Pseudomonadota</taxon>
        <taxon>Gammaproteobacteria</taxon>
        <taxon>Pseudomonadales</taxon>
        <taxon>Pseudomonadaceae</taxon>
        <taxon>Pseudomonas</taxon>
    </lineage>
</organism>
<comment type="caution">
    <text evidence="1">The sequence shown here is derived from an EMBL/GenBank/DDBJ whole genome shotgun (WGS) entry which is preliminary data.</text>
</comment>
<dbReference type="EMBL" id="MINH01000016">
    <property type="protein sequence ID" value="POG12172.1"/>
    <property type="molecule type" value="Genomic_DNA"/>
</dbReference>
<dbReference type="Proteomes" id="UP000237230">
    <property type="component" value="Unassembled WGS sequence"/>
</dbReference>
<reference evidence="1 2" key="2">
    <citation type="submission" date="2018-03" db="EMBL/GenBank/DDBJ databases">
        <title>Draft genome of Pseudomonas putida strain KH-21-114.</title>
        <authorList>
            <person name="Yoshizawa S."/>
            <person name="Khan N.H."/>
            <person name="Nishimura M."/>
            <person name="Chiura H.X."/>
            <person name="Ogura Y."/>
            <person name="Hayashi T."/>
            <person name="Kogure K."/>
        </authorList>
    </citation>
    <scope>NUCLEOTIDE SEQUENCE [LARGE SCALE GENOMIC DNA]</scope>
    <source>
        <strain evidence="1 2">KH-21-114</strain>
    </source>
</reference>
<gene>
    <name evidence="1" type="ORF">BGP84_02490</name>
</gene>
<evidence type="ECO:0000313" key="1">
    <source>
        <dbReference type="EMBL" id="POG12172.1"/>
    </source>
</evidence>
<sequence>MLTRSFTAQLFITGQNSDQRVGVTLSSTPAQSGWLTAVDGSDQSLPVDFRFTFILSESRTRLHYLISSVTRAGGYRGTLLNLSLNGYAGLYRIDAEETAWKVEPLNAWNDEADLRFHLRSLSGERLGRTADGLLNTSLGEAAVFKAKVIAY</sequence>
<accession>A0A2S3XAQ7</accession>
<evidence type="ECO:0000313" key="2">
    <source>
        <dbReference type="Proteomes" id="UP000237230"/>
    </source>
</evidence>
<dbReference type="AlphaFoldDB" id="A0A2S3XAQ7"/>
<protein>
    <submittedName>
        <fullName evidence="1">Uncharacterized protein</fullName>
    </submittedName>
</protein>
<proteinExistence type="predicted"/>